<dbReference type="Proteomes" id="UP000662747">
    <property type="component" value="Chromosome"/>
</dbReference>
<proteinExistence type="predicted"/>
<keyword evidence="3" id="KW-1185">Reference proteome</keyword>
<sequence>MAATEPVHMGERQAEPMRAAAPTYAEPPRTGDTAHASGGPRYAESARASEPMHSAEVARHAETPRYVEPSPASEPIRPVEPMRSMEGARYSEPAHTGPAIPVMPPVAPTGPVMDDLPPSAARPLSFLRNGGGAGATAMAPSSPAMPAYSAEDVVPSGPLMDGLPPTAARPLSFLRKNGGAQPPPAVPSEPPAGATPLSRTMEPAPTVRVTNVRKPEPLSPPEPPPYDDEDARYYPEQASPEGCASGECIPDEVPSEPVAASAPAAAPVSSTPAIPPATGMHANDAASSFASAPASHGAAYAQTPAASPASNGPGPNGHAATSSHGPAAYAPASGVAPASPAPGPNGHASTVSPTSRGPAAYAQTSAVPPPPAPRVPTTPPVAARPAFTPPAPAPRTFAPETDSEPDSEPTAAPPPVARGRDNPNLPLIERWRAAVESVKGASIRHGTALANGRLLSMRAGEIVLGFLPTAGLHKMAVSSAAGKATIDKALAEHFGRPVKLSFQDINPEDSRATLSLAEQDAQSRANHEKTTEGKVRGHPAIRAVLKFLGGEIEHIQVYEPERPSAVPAADTPDDSA</sequence>
<feature type="region of interest" description="Disordered" evidence="1">
    <location>
        <begin position="159"/>
        <end position="423"/>
    </location>
</feature>
<feature type="compositionally biased region" description="Low complexity" evidence="1">
    <location>
        <begin position="282"/>
        <end position="349"/>
    </location>
</feature>
<evidence type="ECO:0000313" key="2">
    <source>
        <dbReference type="EMBL" id="QSQ19402.1"/>
    </source>
</evidence>
<organism evidence="2 3">
    <name type="scientific">Pyxidicoccus parkwayensis</name>
    <dbReference type="NCBI Taxonomy" id="2813578"/>
    <lineage>
        <taxon>Bacteria</taxon>
        <taxon>Pseudomonadati</taxon>
        <taxon>Myxococcota</taxon>
        <taxon>Myxococcia</taxon>
        <taxon>Myxococcales</taxon>
        <taxon>Cystobacterineae</taxon>
        <taxon>Myxococcaceae</taxon>
        <taxon>Pyxidicoccus</taxon>
    </lineage>
</organism>
<dbReference type="EMBL" id="CP071090">
    <property type="protein sequence ID" value="QSQ19402.1"/>
    <property type="molecule type" value="Genomic_DNA"/>
</dbReference>
<feature type="compositionally biased region" description="Low complexity" evidence="1">
    <location>
        <begin position="255"/>
        <end position="272"/>
    </location>
</feature>
<feature type="compositionally biased region" description="Pro residues" evidence="1">
    <location>
        <begin position="181"/>
        <end position="190"/>
    </location>
</feature>
<gene>
    <name evidence="2" type="ORF">JY651_29240</name>
</gene>
<evidence type="ECO:0000256" key="1">
    <source>
        <dbReference type="SAM" id="MobiDB-lite"/>
    </source>
</evidence>
<name>A0ABX7NPF4_9BACT</name>
<feature type="compositionally biased region" description="Basic and acidic residues" evidence="1">
    <location>
        <begin position="56"/>
        <end position="65"/>
    </location>
</feature>
<evidence type="ECO:0000313" key="3">
    <source>
        <dbReference type="Proteomes" id="UP000662747"/>
    </source>
</evidence>
<dbReference type="RefSeq" id="WP_206720988.1">
    <property type="nucleotide sequence ID" value="NZ_CP071090.1"/>
</dbReference>
<reference evidence="2 3" key="1">
    <citation type="submission" date="2021-02" db="EMBL/GenBank/DDBJ databases">
        <title>De Novo genome assembly of isolated myxobacteria.</title>
        <authorList>
            <person name="Stevens D.C."/>
        </authorList>
    </citation>
    <scope>NUCLEOTIDE SEQUENCE [LARGE SCALE GENOMIC DNA]</scope>
    <source>
        <strain evidence="3">SCPEA02</strain>
    </source>
</reference>
<accession>A0ABX7NPF4</accession>
<feature type="region of interest" description="Disordered" evidence="1">
    <location>
        <begin position="1"/>
        <end position="127"/>
    </location>
</feature>
<protein>
    <submittedName>
        <fullName evidence="2">DNA polymerase III subunit gamma/tau</fullName>
    </submittedName>
</protein>
<feature type="compositionally biased region" description="Pro residues" evidence="1">
    <location>
        <begin position="367"/>
        <end position="379"/>
    </location>
</feature>